<dbReference type="InterPro" id="IPR013325">
    <property type="entry name" value="RNA_pol_sigma_r2"/>
</dbReference>
<dbReference type="PANTHER" id="PTHR47756">
    <property type="entry name" value="BLL6612 PROTEIN-RELATED"/>
    <property type="match status" value="1"/>
</dbReference>
<keyword evidence="9" id="KW-1185">Reference proteome</keyword>
<dbReference type="KEGG" id="nml:Namu_1556"/>
<protein>
    <submittedName>
        <fullName evidence="8">Putative RNA polymerase, sigma-24 subunit, ECF subfamily</fullName>
    </submittedName>
</protein>
<accession>C8XF65</accession>
<evidence type="ECO:0000259" key="5">
    <source>
        <dbReference type="Pfam" id="PF04542"/>
    </source>
</evidence>
<dbReference type="NCBIfam" id="TIGR02937">
    <property type="entry name" value="sigma70-ECF"/>
    <property type="match status" value="1"/>
</dbReference>
<dbReference type="HOGENOM" id="CLU_035311_1_0_11"/>
<feature type="domain" description="DUF6596" evidence="7">
    <location>
        <begin position="202"/>
        <end position="300"/>
    </location>
</feature>
<keyword evidence="2" id="KW-0805">Transcription regulation</keyword>
<evidence type="ECO:0000256" key="2">
    <source>
        <dbReference type="ARBA" id="ARBA00023015"/>
    </source>
</evidence>
<dbReference type="SUPFAM" id="SSF88659">
    <property type="entry name" value="Sigma3 and sigma4 domains of RNA polymerase sigma factors"/>
    <property type="match status" value="1"/>
</dbReference>
<dbReference type="InterPro" id="IPR036388">
    <property type="entry name" value="WH-like_DNA-bd_sf"/>
</dbReference>
<dbReference type="PANTHER" id="PTHR47756:SF2">
    <property type="entry name" value="BLL6612 PROTEIN"/>
    <property type="match status" value="1"/>
</dbReference>
<dbReference type="SUPFAM" id="SSF88946">
    <property type="entry name" value="Sigma2 domain of RNA polymerase sigma factors"/>
    <property type="match status" value="1"/>
</dbReference>
<dbReference type="EMBL" id="CP001737">
    <property type="protein sequence ID" value="ACV77951.1"/>
    <property type="molecule type" value="Genomic_DNA"/>
</dbReference>
<dbReference type="InterPro" id="IPR013324">
    <property type="entry name" value="RNA_pol_sigma_r3/r4-like"/>
</dbReference>
<dbReference type="Gene3D" id="1.10.10.10">
    <property type="entry name" value="Winged helix-like DNA-binding domain superfamily/Winged helix DNA-binding domain"/>
    <property type="match status" value="1"/>
</dbReference>
<keyword evidence="4" id="KW-0804">Transcription</keyword>
<keyword evidence="3" id="KW-0731">Sigma factor</keyword>
<dbReference type="Pfam" id="PF08281">
    <property type="entry name" value="Sigma70_r4_2"/>
    <property type="match status" value="1"/>
</dbReference>
<evidence type="ECO:0000313" key="8">
    <source>
        <dbReference type="EMBL" id="ACV77951.1"/>
    </source>
</evidence>
<evidence type="ECO:0000259" key="6">
    <source>
        <dbReference type="Pfam" id="PF08281"/>
    </source>
</evidence>
<dbReference type="Pfam" id="PF04542">
    <property type="entry name" value="Sigma70_r2"/>
    <property type="match status" value="1"/>
</dbReference>
<comment type="similarity">
    <text evidence="1">Belongs to the sigma-70 factor family. ECF subfamily.</text>
</comment>
<reference evidence="8 9" key="2">
    <citation type="journal article" date="2010" name="Stand. Genomic Sci.">
        <title>Complete genome sequence of Nakamurella multipartita type strain (Y-104).</title>
        <authorList>
            <person name="Tice H."/>
            <person name="Mayilraj S."/>
            <person name="Sims D."/>
            <person name="Lapidus A."/>
            <person name="Nolan M."/>
            <person name="Lucas S."/>
            <person name="Glavina Del Rio T."/>
            <person name="Copeland A."/>
            <person name="Cheng J.F."/>
            <person name="Meincke L."/>
            <person name="Bruce D."/>
            <person name="Goodwin L."/>
            <person name="Pitluck S."/>
            <person name="Ivanova N."/>
            <person name="Mavromatis K."/>
            <person name="Ovchinnikova G."/>
            <person name="Pati A."/>
            <person name="Chen A."/>
            <person name="Palaniappan K."/>
            <person name="Land M."/>
            <person name="Hauser L."/>
            <person name="Chang Y.J."/>
            <person name="Jeffries C.D."/>
            <person name="Detter J.C."/>
            <person name="Brettin T."/>
            <person name="Rohde M."/>
            <person name="Goker M."/>
            <person name="Bristow J."/>
            <person name="Eisen J.A."/>
            <person name="Markowitz V."/>
            <person name="Hugenholtz P."/>
            <person name="Kyrpides N.C."/>
            <person name="Klenk H.P."/>
            <person name="Chen F."/>
        </authorList>
    </citation>
    <scope>NUCLEOTIDE SEQUENCE [LARGE SCALE GENOMIC DNA]</scope>
    <source>
        <strain evidence="9">ATCC 700099 / DSM 44233 / CIP 104796 / JCM 9543 / NBRC 105858 / Y-104</strain>
    </source>
</reference>
<feature type="domain" description="RNA polymerase sigma factor 70 region 4 type 2" evidence="6">
    <location>
        <begin position="133"/>
        <end position="184"/>
    </location>
</feature>
<dbReference type="OrthoDB" id="3206561at2"/>
<organism evidence="8 9">
    <name type="scientific">Nakamurella multipartita (strain ATCC 700099 / DSM 44233 / CIP 104796 / JCM 9543 / NBRC 105858 / Y-104)</name>
    <name type="common">Microsphaera multipartita</name>
    <dbReference type="NCBI Taxonomy" id="479431"/>
    <lineage>
        <taxon>Bacteria</taxon>
        <taxon>Bacillati</taxon>
        <taxon>Actinomycetota</taxon>
        <taxon>Actinomycetes</taxon>
        <taxon>Nakamurellales</taxon>
        <taxon>Nakamurellaceae</taxon>
        <taxon>Nakamurella</taxon>
    </lineage>
</organism>
<dbReference type="InterPro" id="IPR007627">
    <property type="entry name" value="RNA_pol_sigma70_r2"/>
</dbReference>
<dbReference type="GO" id="GO:0003677">
    <property type="term" value="F:DNA binding"/>
    <property type="evidence" value="ECO:0007669"/>
    <property type="project" value="InterPro"/>
</dbReference>
<dbReference type="Proteomes" id="UP000002218">
    <property type="component" value="Chromosome"/>
</dbReference>
<sequence length="429" mass="47337">MPDDPAPRIDTAPRIGSVPARSIEQVFRAEHGRLVATLIRRFSDIDLAEEALGDALVVALQTWPEQGLPANPGGWLTTTATNRAIDRIRRESTRDARHRQASAQTLTQHDPIAERDRQEEEVGVITDDRLRLIFTCCHPALAPEARVALTLRLLGGLTSTEIAQAFLVPEPTMAQRLTRAKRKIKTAGIPYRVPQAEDLPARLAGVLAVLYLIFNEGYLASSGDQPVRDDLCAEAIRLTRVVRGLLPDEPEVAGLLALMLLTQARRATRVAGGVLVPLDEQDRTAWSRDLIGQGHELVRECLRRNRPGQYQLLAAINAVHTDAPTAADTDWGQIVALYDQLRRVHPSPIVELNRAVAVAELDGPAVGLALVEPLDLAGYHPWHVARADLLRRLDRPQDAAAAYEQALGMTENEAERAFLRRKQRELTGH</sequence>
<evidence type="ECO:0000256" key="3">
    <source>
        <dbReference type="ARBA" id="ARBA00023082"/>
    </source>
</evidence>
<dbReference type="Pfam" id="PF20239">
    <property type="entry name" value="DUF6596"/>
    <property type="match status" value="1"/>
</dbReference>
<reference evidence="9" key="1">
    <citation type="submission" date="2009-09" db="EMBL/GenBank/DDBJ databases">
        <title>The complete genome of Nakamurella multipartita DSM 44233.</title>
        <authorList>
            <consortium name="US DOE Joint Genome Institute (JGI-PGF)"/>
            <person name="Lucas S."/>
            <person name="Copeland A."/>
            <person name="Lapidus A."/>
            <person name="Glavina del Rio T."/>
            <person name="Dalin E."/>
            <person name="Tice H."/>
            <person name="Bruce D."/>
            <person name="Goodwin L."/>
            <person name="Pitluck S."/>
            <person name="Kyrpides N."/>
            <person name="Mavromatis K."/>
            <person name="Ivanova N."/>
            <person name="Ovchinnikova G."/>
            <person name="Sims D."/>
            <person name="Meincke L."/>
            <person name="Brettin T."/>
            <person name="Detter J.C."/>
            <person name="Han C."/>
            <person name="Larimer F."/>
            <person name="Land M."/>
            <person name="Hauser L."/>
            <person name="Markowitz V."/>
            <person name="Cheng J.-F."/>
            <person name="Hugenholtz P."/>
            <person name="Woyke T."/>
            <person name="Wu D."/>
            <person name="Klenk H.-P."/>
            <person name="Eisen J.A."/>
        </authorList>
    </citation>
    <scope>NUCLEOTIDE SEQUENCE [LARGE SCALE GENOMIC DNA]</scope>
    <source>
        <strain evidence="9">ATCC 700099 / DSM 44233 / CIP 104796 / JCM 9543 / NBRC 105858 / Y-104</strain>
    </source>
</reference>
<evidence type="ECO:0000313" key="9">
    <source>
        <dbReference type="Proteomes" id="UP000002218"/>
    </source>
</evidence>
<dbReference type="InterPro" id="IPR013249">
    <property type="entry name" value="RNA_pol_sigma70_r4_t2"/>
</dbReference>
<evidence type="ECO:0000256" key="1">
    <source>
        <dbReference type="ARBA" id="ARBA00010641"/>
    </source>
</evidence>
<proteinExistence type="inferred from homology"/>
<dbReference type="GO" id="GO:0016987">
    <property type="term" value="F:sigma factor activity"/>
    <property type="evidence" value="ECO:0007669"/>
    <property type="project" value="UniProtKB-KW"/>
</dbReference>
<evidence type="ECO:0000256" key="4">
    <source>
        <dbReference type="ARBA" id="ARBA00023163"/>
    </source>
</evidence>
<dbReference type="InterPro" id="IPR014284">
    <property type="entry name" value="RNA_pol_sigma-70_dom"/>
</dbReference>
<evidence type="ECO:0000259" key="7">
    <source>
        <dbReference type="Pfam" id="PF20239"/>
    </source>
</evidence>
<dbReference type="RefSeq" id="WP_015746857.1">
    <property type="nucleotide sequence ID" value="NC_013235.1"/>
</dbReference>
<dbReference type="Gene3D" id="1.10.1740.10">
    <property type="match status" value="1"/>
</dbReference>
<dbReference type="InterPro" id="IPR046531">
    <property type="entry name" value="DUF6596"/>
</dbReference>
<name>C8XF65_NAKMY</name>
<dbReference type="STRING" id="479431.Namu_1556"/>
<dbReference type="GO" id="GO:0006352">
    <property type="term" value="P:DNA-templated transcription initiation"/>
    <property type="evidence" value="ECO:0007669"/>
    <property type="project" value="InterPro"/>
</dbReference>
<gene>
    <name evidence="8" type="ordered locus">Namu_1556</name>
</gene>
<dbReference type="InParanoid" id="C8XF65"/>
<feature type="domain" description="RNA polymerase sigma-70 region 2" evidence="5">
    <location>
        <begin position="30"/>
        <end position="92"/>
    </location>
</feature>
<dbReference type="eggNOG" id="COG4941">
    <property type="taxonomic scope" value="Bacteria"/>
</dbReference>
<dbReference type="AlphaFoldDB" id="C8XF65"/>